<protein>
    <submittedName>
        <fullName evidence="3">Uncharacterized protein</fullName>
    </submittedName>
</protein>
<feature type="coiled-coil region" evidence="1">
    <location>
        <begin position="324"/>
        <end position="351"/>
    </location>
</feature>
<keyword evidence="1" id="KW-0175">Coiled coil</keyword>
<evidence type="ECO:0000313" key="4">
    <source>
        <dbReference type="Proteomes" id="UP000272025"/>
    </source>
</evidence>
<dbReference type="GeneID" id="39578217"/>
<feature type="coiled-coil region" evidence="1">
    <location>
        <begin position="200"/>
        <end position="255"/>
    </location>
</feature>
<sequence length="529" mass="61273">MASDSEKRSVTPDIEALRVMAAAQRPMCLACIAKCGDNPGHICEYPDKSTSPCNHCHDVSECIKVKSTLASVKQLQKMARDIVQTERRSNGVPCVEKRHWLKILSRAVFQFVEEKWMHKLTRMELDCKRKREASLEDDLSRKRQELEQVESDSNKSAEDEKIRLRHQLGVANREISDIAAQYTELRKIFSGRVVESMNTQTELRRQVDSLTSERDQLRQEKEAREADLEAHIQERKNTAAQHDDLRRQFLALQDEAIARRDEYKTHLHNVTSDMRRQVSQLSRKNDETTARQAEFEIEYRNIVDQCAALRESLARVQADSDNHLRELEARLHNVTAQRDALQDDLARRRDESITTLGGLKEPLRQTAVGDMGVHDTPNSSLDQSMTRLEAVEMQLHEATSVNEKLQADMAARHEQSIARYVALEERIFDLMVENAKLKAQLQELGQDAERWEGRRAPEIGRDRISHPQGQIIEQGVTASQEEELLSQLREFRKVRDQLEQDRDENKRVIEVLLQEMAEYKQEIWRRSSI</sequence>
<name>A0A3N2Q3Z6_SODAK</name>
<evidence type="ECO:0000256" key="2">
    <source>
        <dbReference type="SAM" id="MobiDB-lite"/>
    </source>
</evidence>
<reference evidence="3 4" key="1">
    <citation type="journal article" date="2018" name="Mol. Ecol.">
        <title>The obligate alkalophilic soda-lake fungus Sodiomyces alkalinus has shifted to a protein diet.</title>
        <authorList>
            <person name="Grum-Grzhimaylo A.A."/>
            <person name="Falkoski D.L."/>
            <person name="van den Heuvel J."/>
            <person name="Valero-Jimenez C.A."/>
            <person name="Min B."/>
            <person name="Choi I.G."/>
            <person name="Lipzen A."/>
            <person name="Daum C.G."/>
            <person name="Aanen D.K."/>
            <person name="Tsang A."/>
            <person name="Henrissat B."/>
            <person name="Bilanenko E.N."/>
            <person name="de Vries R.P."/>
            <person name="van Kan J.A.L."/>
            <person name="Grigoriev I.V."/>
            <person name="Debets A.J.M."/>
        </authorList>
    </citation>
    <scope>NUCLEOTIDE SEQUENCE [LARGE SCALE GENOMIC DNA]</scope>
    <source>
        <strain evidence="3 4">F11</strain>
    </source>
</reference>
<accession>A0A3N2Q3Z6</accession>
<dbReference type="AlphaFoldDB" id="A0A3N2Q3Z6"/>
<dbReference type="RefSeq" id="XP_028469300.1">
    <property type="nucleotide sequence ID" value="XM_028609739.1"/>
</dbReference>
<gene>
    <name evidence="3" type="ORF">SODALDRAFT_322611</name>
</gene>
<dbReference type="Gene3D" id="1.10.287.1490">
    <property type="match status" value="1"/>
</dbReference>
<feature type="coiled-coil region" evidence="1">
    <location>
        <begin position="388"/>
        <end position="454"/>
    </location>
</feature>
<proteinExistence type="predicted"/>
<dbReference type="EMBL" id="ML119052">
    <property type="protein sequence ID" value="ROT41494.1"/>
    <property type="molecule type" value="Genomic_DNA"/>
</dbReference>
<evidence type="ECO:0000313" key="3">
    <source>
        <dbReference type="EMBL" id="ROT41494.1"/>
    </source>
</evidence>
<keyword evidence="4" id="KW-1185">Reference proteome</keyword>
<evidence type="ECO:0000256" key="1">
    <source>
        <dbReference type="SAM" id="Coils"/>
    </source>
</evidence>
<dbReference type="Proteomes" id="UP000272025">
    <property type="component" value="Unassembled WGS sequence"/>
</dbReference>
<feature type="coiled-coil region" evidence="1">
    <location>
        <begin position="481"/>
        <end position="522"/>
    </location>
</feature>
<feature type="region of interest" description="Disordered" evidence="2">
    <location>
        <begin position="138"/>
        <end position="160"/>
    </location>
</feature>
<organism evidence="3 4">
    <name type="scientific">Sodiomyces alkalinus (strain CBS 110278 / VKM F-3762 / F11)</name>
    <name type="common">Alkaliphilic filamentous fungus</name>
    <dbReference type="NCBI Taxonomy" id="1314773"/>
    <lineage>
        <taxon>Eukaryota</taxon>
        <taxon>Fungi</taxon>
        <taxon>Dikarya</taxon>
        <taxon>Ascomycota</taxon>
        <taxon>Pezizomycotina</taxon>
        <taxon>Sordariomycetes</taxon>
        <taxon>Hypocreomycetidae</taxon>
        <taxon>Glomerellales</taxon>
        <taxon>Plectosphaerellaceae</taxon>
        <taxon>Sodiomyces</taxon>
    </lineage>
</organism>